<evidence type="ECO:0000256" key="1">
    <source>
        <dbReference type="ARBA" id="ARBA00022801"/>
    </source>
</evidence>
<dbReference type="InterPro" id="IPR053525">
    <property type="entry name" value="Sortase_D"/>
</dbReference>
<dbReference type="NCBIfam" id="NF033746">
    <property type="entry name" value="class_D_sortase"/>
    <property type="match status" value="1"/>
</dbReference>
<dbReference type="EMBL" id="JBHSFW010000001">
    <property type="protein sequence ID" value="MFC4617167.1"/>
    <property type="molecule type" value="Genomic_DNA"/>
</dbReference>
<gene>
    <name evidence="2" type="ORF">ACFO4N_00330</name>
</gene>
<dbReference type="Gene3D" id="2.40.260.10">
    <property type="entry name" value="Sortase"/>
    <property type="match status" value="1"/>
</dbReference>
<keyword evidence="1" id="KW-0378">Hydrolase</keyword>
<keyword evidence="3" id="KW-1185">Reference proteome</keyword>
<dbReference type="RefSeq" id="WP_376844228.1">
    <property type="nucleotide sequence ID" value="NZ_JBHSFW010000001.1"/>
</dbReference>
<comment type="caution">
    <text evidence="2">The sequence shown here is derived from an EMBL/GenBank/DDBJ whole genome shotgun (WGS) entry which is preliminary data.</text>
</comment>
<evidence type="ECO:0000313" key="3">
    <source>
        <dbReference type="Proteomes" id="UP001596022"/>
    </source>
</evidence>
<dbReference type="Proteomes" id="UP001596022">
    <property type="component" value="Unassembled WGS sequence"/>
</dbReference>
<dbReference type="SUPFAM" id="SSF63817">
    <property type="entry name" value="Sortase"/>
    <property type="match status" value="1"/>
</dbReference>
<dbReference type="InterPro" id="IPR023365">
    <property type="entry name" value="Sortase_dom-sf"/>
</dbReference>
<sequence>MKILSYLFIAVGAVFLVYGGWQWYSNTHQVDRALAKAEKLVSNASLKQSLPTAQDEHKNGKHNMNQQYKGDDVIGLIEIPRLNRKLPIVEGTDLTQLKKGVGHYSTTALPGKHDQILLAGHRDTVFKGLGQLKKGDEIIVKMPYGTYKYAMAFSKIVGSDDRSIIHPTAPKETLVLATCYPFMFVGNAPDRYILYANPIETNN</sequence>
<organism evidence="2 3">
    <name type="scientific">Camelliibacillus cellulosilyticus</name>
    <dbReference type="NCBI Taxonomy" id="2174486"/>
    <lineage>
        <taxon>Bacteria</taxon>
        <taxon>Bacillati</taxon>
        <taxon>Bacillota</taxon>
        <taxon>Bacilli</taxon>
        <taxon>Bacillales</taxon>
        <taxon>Sporolactobacillaceae</taxon>
        <taxon>Camelliibacillus</taxon>
    </lineage>
</organism>
<evidence type="ECO:0000313" key="2">
    <source>
        <dbReference type="EMBL" id="MFC4617167.1"/>
    </source>
</evidence>
<dbReference type="Pfam" id="PF04203">
    <property type="entry name" value="Sortase"/>
    <property type="match status" value="1"/>
</dbReference>
<dbReference type="InterPro" id="IPR005754">
    <property type="entry name" value="Sortase"/>
</dbReference>
<dbReference type="CDD" id="cd05828">
    <property type="entry name" value="Sortase_D_1"/>
    <property type="match status" value="1"/>
</dbReference>
<accession>A0ABV9GFR4</accession>
<proteinExistence type="predicted"/>
<reference evidence="3" key="1">
    <citation type="journal article" date="2019" name="Int. J. Syst. Evol. Microbiol.">
        <title>The Global Catalogue of Microorganisms (GCM) 10K type strain sequencing project: providing services to taxonomists for standard genome sequencing and annotation.</title>
        <authorList>
            <consortium name="The Broad Institute Genomics Platform"/>
            <consortium name="The Broad Institute Genome Sequencing Center for Infectious Disease"/>
            <person name="Wu L."/>
            <person name="Ma J."/>
        </authorList>
    </citation>
    <scope>NUCLEOTIDE SEQUENCE [LARGE SCALE GENOMIC DNA]</scope>
    <source>
        <strain evidence="3">CGMCC 1.16306</strain>
    </source>
</reference>
<name>A0ABV9GFR4_9BACL</name>
<dbReference type="NCBIfam" id="TIGR01076">
    <property type="entry name" value="sortase_fam"/>
    <property type="match status" value="1"/>
</dbReference>
<dbReference type="InterPro" id="IPR041999">
    <property type="entry name" value="Sortase_D_1"/>
</dbReference>
<protein>
    <submittedName>
        <fullName evidence="2">Class D sortase</fullName>
    </submittedName>
</protein>